<name>A0AAV5CNE4_ELECO</name>
<evidence type="ECO:0000313" key="1">
    <source>
        <dbReference type="EMBL" id="GJM99750.1"/>
    </source>
</evidence>
<comment type="caution">
    <text evidence="1">The sequence shown here is derived from an EMBL/GenBank/DDBJ whole genome shotgun (WGS) entry which is preliminary data.</text>
</comment>
<dbReference type="AlphaFoldDB" id="A0AAV5CNE4"/>
<accession>A0AAV5CNE4</accession>
<reference evidence="1" key="2">
    <citation type="submission" date="2021-12" db="EMBL/GenBank/DDBJ databases">
        <title>Resequencing data analysis of finger millet.</title>
        <authorList>
            <person name="Hatakeyama M."/>
            <person name="Aluri S."/>
            <person name="Balachadran M.T."/>
            <person name="Sivarajan S.R."/>
            <person name="Poveda L."/>
            <person name="Shimizu-Inatsugi R."/>
            <person name="Schlapbach R."/>
            <person name="Sreeman S.M."/>
            <person name="Shimizu K.K."/>
        </authorList>
    </citation>
    <scope>NUCLEOTIDE SEQUENCE</scope>
</reference>
<keyword evidence="2" id="KW-1185">Reference proteome</keyword>
<protein>
    <submittedName>
        <fullName evidence="1">Uncharacterized protein</fullName>
    </submittedName>
</protein>
<dbReference type="Proteomes" id="UP001054889">
    <property type="component" value="Unassembled WGS sequence"/>
</dbReference>
<gene>
    <name evidence="1" type="primary">ga16879</name>
    <name evidence="1" type="ORF">PR202_ga16879</name>
</gene>
<evidence type="ECO:0000313" key="2">
    <source>
        <dbReference type="Proteomes" id="UP001054889"/>
    </source>
</evidence>
<dbReference type="EMBL" id="BQKI01000008">
    <property type="protein sequence ID" value="GJM99750.1"/>
    <property type="molecule type" value="Genomic_DNA"/>
</dbReference>
<reference evidence="1" key="1">
    <citation type="journal article" date="2018" name="DNA Res.">
        <title>Multiple hybrid de novo genome assembly of finger millet, an orphan allotetraploid crop.</title>
        <authorList>
            <person name="Hatakeyama M."/>
            <person name="Aluri S."/>
            <person name="Balachadran M.T."/>
            <person name="Sivarajan S.R."/>
            <person name="Patrignani A."/>
            <person name="Gruter S."/>
            <person name="Poveda L."/>
            <person name="Shimizu-Inatsugi R."/>
            <person name="Baeten J."/>
            <person name="Francoijs K.J."/>
            <person name="Nataraja K.N."/>
            <person name="Reddy Y.A.N."/>
            <person name="Phadnis S."/>
            <person name="Ravikumar R.L."/>
            <person name="Schlapbach R."/>
            <person name="Sreeman S.M."/>
            <person name="Shimizu K.K."/>
        </authorList>
    </citation>
    <scope>NUCLEOTIDE SEQUENCE</scope>
</reference>
<sequence length="53" mass="5785">MGNQGDGKNMLNYIWRGRKEANGGHCIIAWPKVAHPKKLGGLGVADLKRLGWA</sequence>
<proteinExistence type="predicted"/>
<organism evidence="1 2">
    <name type="scientific">Eleusine coracana subsp. coracana</name>
    <dbReference type="NCBI Taxonomy" id="191504"/>
    <lineage>
        <taxon>Eukaryota</taxon>
        <taxon>Viridiplantae</taxon>
        <taxon>Streptophyta</taxon>
        <taxon>Embryophyta</taxon>
        <taxon>Tracheophyta</taxon>
        <taxon>Spermatophyta</taxon>
        <taxon>Magnoliopsida</taxon>
        <taxon>Liliopsida</taxon>
        <taxon>Poales</taxon>
        <taxon>Poaceae</taxon>
        <taxon>PACMAD clade</taxon>
        <taxon>Chloridoideae</taxon>
        <taxon>Cynodonteae</taxon>
        <taxon>Eleusininae</taxon>
        <taxon>Eleusine</taxon>
    </lineage>
</organism>